<feature type="domain" description="Glyoxalase-like" evidence="1">
    <location>
        <begin position="5"/>
        <end position="189"/>
    </location>
</feature>
<sequence>MTLYFDHIIHYVNGIASIDFPNHHIKSIQGGKHTELGTYNQLSYIDLHYIEWIDVFDQPLAQSYAQTEEGRLSFANTFKVRDVCEGFKRICLRTNDIHKVKEHLMQFELDVVGPIEMSRTKPDGTVINWQLLYLDDDSDLDLPFIIQWGESDEERKSALKAYFHHDLSIEGVTVQVKNIKKTSENWQSWYGLVVLEEDEQYVNLGFTDDNVVITLEKNNDEQYTTLSLNSSHIKKETRTFYKGAYYLFKPNLHKH</sequence>
<evidence type="ECO:0000259" key="1">
    <source>
        <dbReference type="Pfam" id="PF13468"/>
    </source>
</evidence>
<gene>
    <name evidence="2" type="ORF">BU072_06155</name>
</gene>
<organism evidence="2 3">
    <name type="scientific">Mammaliicoccus vitulinus</name>
    <dbReference type="NCBI Taxonomy" id="71237"/>
    <lineage>
        <taxon>Bacteria</taxon>
        <taxon>Bacillati</taxon>
        <taxon>Bacillota</taxon>
        <taxon>Bacilli</taxon>
        <taxon>Bacillales</taxon>
        <taxon>Staphylococcaceae</taxon>
        <taxon>Mammaliicoccus</taxon>
    </lineage>
</organism>
<dbReference type="Gene3D" id="2.60.40.4320">
    <property type="match status" value="1"/>
</dbReference>
<dbReference type="RefSeq" id="WP_016911501.1">
    <property type="nucleotide sequence ID" value="NZ_CANQVP010000008.1"/>
</dbReference>
<dbReference type="OrthoDB" id="9111355at2"/>
<dbReference type="InterPro" id="IPR029068">
    <property type="entry name" value="Glyas_Bleomycin-R_OHBP_Dase"/>
</dbReference>
<protein>
    <submittedName>
        <fullName evidence="2">VOC family protein</fullName>
    </submittedName>
</protein>
<dbReference type="AlphaFoldDB" id="A0A2T4PU04"/>
<dbReference type="EMBL" id="PZFK01000010">
    <property type="protein sequence ID" value="PTI29803.1"/>
    <property type="molecule type" value="Genomic_DNA"/>
</dbReference>
<dbReference type="Pfam" id="PF13468">
    <property type="entry name" value="Glyoxalase_3"/>
    <property type="match status" value="1"/>
</dbReference>
<dbReference type="PANTHER" id="PTHR40265">
    <property type="entry name" value="BLL2707 PROTEIN"/>
    <property type="match status" value="1"/>
</dbReference>
<reference evidence="2 3" key="1">
    <citation type="journal article" date="2016" name="Front. Microbiol.">
        <title>Comprehensive Phylogenetic Analysis of Bovine Non-aureus Staphylococci Species Based on Whole-Genome Sequencing.</title>
        <authorList>
            <person name="Naushad S."/>
            <person name="Barkema H.W."/>
            <person name="Luby C."/>
            <person name="Condas L.A."/>
            <person name="Nobrega D.B."/>
            <person name="Carson D.A."/>
            <person name="De Buck J."/>
        </authorList>
    </citation>
    <scope>NUCLEOTIDE SEQUENCE [LARGE SCALE GENOMIC DNA]</scope>
    <source>
        <strain evidence="2 3">SNUC 2204</strain>
    </source>
</reference>
<proteinExistence type="predicted"/>
<accession>A0A2T4PU04</accession>
<comment type="caution">
    <text evidence="2">The sequence shown here is derived from an EMBL/GenBank/DDBJ whole genome shotgun (WGS) entry which is preliminary data.</text>
</comment>
<dbReference type="STRING" id="1167632.GCA_000286335_00792"/>
<evidence type="ECO:0000313" key="2">
    <source>
        <dbReference type="EMBL" id="PTI29803.1"/>
    </source>
</evidence>
<dbReference type="Gene3D" id="3.10.180.10">
    <property type="entry name" value="2,3-Dihydroxybiphenyl 1,2-Dioxygenase, domain 1"/>
    <property type="match status" value="1"/>
</dbReference>
<evidence type="ECO:0000313" key="3">
    <source>
        <dbReference type="Proteomes" id="UP000241209"/>
    </source>
</evidence>
<name>A0A2T4PU04_9STAP</name>
<dbReference type="Proteomes" id="UP000241209">
    <property type="component" value="Unassembled WGS sequence"/>
</dbReference>
<dbReference type="InterPro" id="IPR025870">
    <property type="entry name" value="Glyoxalase-like_dom"/>
</dbReference>
<dbReference type="PANTHER" id="PTHR40265:SF1">
    <property type="entry name" value="GLYOXALASE-LIKE DOMAIN-CONTAINING PROTEIN"/>
    <property type="match status" value="1"/>
</dbReference>